<dbReference type="PROSITE" id="PS50012">
    <property type="entry name" value="RCC1_3"/>
    <property type="match status" value="7"/>
</dbReference>
<evidence type="ECO:0008006" key="5">
    <source>
        <dbReference type="Google" id="ProtNLM"/>
    </source>
</evidence>
<accession>A0ABT5BVI8</accession>
<dbReference type="Gene3D" id="2.130.10.30">
    <property type="entry name" value="Regulator of chromosome condensation 1/beta-lactamase-inhibitor protein II"/>
    <property type="match status" value="2"/>
</dbReference>
<keyword evidence="4" id="KW-1185">Reference proteome</keyword>
<keyword evidence="2" id="KW-0732">Signal</keyword>
<organism evidence="3 4">
    <name type="scientific">Sorangium atrum</name>
    <dbReference type="NCBI Taxonomy" id="2995308"/>
    <lineage>
        <taxon>Bacteria</taxon>
        <taxon>Pseudomonadati</taxon>
        <taxon>Myxococcota</taxon>
        <taxon>Polyangia</taxon>
        <taxon>Polyangiales</taxon>
        <taxon>Polyangiaceae</taxon>
        <taxon>Sorangium</taxon>
    </lineage>
</organism>
<feature type="signal peptide" evidence="2">
    <location>
        <begin position="1"/>
        <end position="33"/>
    </location>
</feature>
<dbReference type="PROSITE" id="PS51257">
    <property type="entry name" value="PROKAR_LIPOPROTEIN"/>
    <property type="match status" value="1"/>
</dbReference>
<dbReference type="InterPro" id="IPR051210">
    <property type="entry name" value="Ub_ligase/GEF_domain"/>
</dbReference>
<proteinExistence type="predicted"/>
<keyword evidence="1" id="KW-0677">Repeat</keyword>
<evidence type="ECO:0000313" key="4">
    <source>
        <dbReference type="Proteomes" id="UP001217485"/>
    </source>
</evidence>
<evidence type="ECO:0000256" key="2">
    <source>
        <dbReference type="SAM" id="SignalP"/>
    </source>
</evidence>
<dbReference type="InterPro" id="IPR009091">
    <property type="entry name" value="RCC1/BLIP-II"/>
</dbReference>
<dbReference type="PANTHER" id="PTHR22870:SF360">
    <property type="entry name" value="ULTRAVIOLET-B RECEPTOR UVR8"/>
    <property type="match status" value="1"/>
</dbReference>
<dbReference type="InterPro" id="IPR000408">
    <property type="entry name" value="Reg_chr_condens"/>
</dbReference>
<gene>
    <name evidence="3" type="ORF">POL72_08100</name>
</gene>
<dbReference type="PANTHER" id="PTHR22870">
    <property type="entry name" value="REGULATOR OF CHROMOSOME CONDENSATION"/>
    <property type="match status" value="1"/>
</dbReference>
<comment type="caution">
    <text evidence="3">The sequence shown here is derived from an EMBL/GenBank/DDBJ whole genome shotgun (WGS) entry which is preliminary data.</text>
</comment>
<reference evidence="3 4" key="1">
    <citation type="submission" date="2023-01" db="EMBL/GenBank/DDBJ databases">
        <title>Minimal conservation of predation-associated metabolite biosynthetic gene clusters underscores biosynthetic potential of Myxococcota including descriptions for ten novel species: Archangium lansinium sp. nov., Myxococcus landrumus sp. nov., Nannocystis bai.</title>
        <authorList>
            <person name="Ahearne A."/>
            <person name="Stevens C."/>
            <person name="Dowd S."/>
        </authorList>
    </citation>
    <scope>NUCLEOTIDE SEQUENCE [LARGE SCALE GENOMIC DNA]</scope>
    <source>
        <strain evidence="3 4">WIWO2</strain>
    </source>
</reference>
<dbReference type="Proteomes" id="UP001217485">
    <property type="component" value="Unassembled WGS sequence"/>
</dbReference>
<dbReference type="SUPFAM" id="SSF50985">
    <property type="entry name" value="RCC1/BLIP-II"/>
    <property type="match status" value="2"/>
</dbReference>
<protein>
    <recommendedName>
        <fullName evidence="5">BNR repeat domain protein</fullName>
    </recommendedName>
</protein>
<evidence type="ECO:0000313" key="3">
    <source>
        <dbReference type="EMBL" id="MDC0677703.1"/>
    </source>
</evidence>
<feature type="chain" id="PRO_5047491377" description="BNR repeat domain protein" evidence="2">
    <location>
        <begin position="34"/>
        <end position="514"/>
    </location>
</feature>
<sequence>MASTHRPRASRLPFASLPLAAAYVPAAVAIAFAACGPEFTARPPDASTSSSTGGGSGGTGGSGGGCPGGGMICGDACVDPMTDAQHCGTCDVACPTFGGEPTCLDGVCQSPACEENRGNCDKDPENACEVDLLTSTAHCGRCDKPCGGQCVRGACVAPTHIAAGTDYTCAVLSDGSVWCWGKNTWGNLGDGTLQQDRPLPRPVAGLSGATRVAASISPGRVHTCAVLSDGSVWCWGAGNSGQLGDGEATNSPSPVRAKELAGATQVAVGGTHTCAVTTSHELYCWGEGSSGQLGYGDEVDRVEPTVMLDGVDSVSAGLSHTCAGMVERMGERTMNCWGHNESGQLGIGNFNQQNTPQPVAGLTSVALTAAGALHTCAAPARGVASCWGKGEQYRLGTGVVNPEAIPRKIPDLVDVTRISLGARHSGAVLAGGEVLMWGDNAKGQLGTGTQDPGLLPEPIGLTDVVELALGDDHSCALKRTGEMLCWGNNSNGELGDGTVEPRLVPTRVVWPTPP</sequence>
<dbReference type="Pfam" id="PF00415">
    <property type="entry name" value="RCC1"/>
    <property type="match status" value="5"/>
</dbReference>
<dbReference type="EMBL" id="JAQNDK010000001">
    <property type="protein sequence ID" value="MDC0677703.1"/>
    <property type="molecule type" value="Genomic_DNA"/>
</dbReference>
<name>A0ABT5BVI8_9BACT</name>
<evidence type="ECO:0000256" key="1">
    <source>
        <dbReference type="ARBA" id="ARBA00022737"/>
    </source>
</evidence>
<dbReference type="Pfam" id="PF13540">
    <property type="entry name" value="RCC1_2"/>
    <property type="match status" value="1"/>
</dbReference>
<dbReference type="RefSeq" id="WP_272094457.1">
    <property type="nucleotide sequence ID" value="NZ_JAQNDK010000001.1"/>
</dbReference>
<dbReference type="PRINTS" id="PR00633">
    <property type="entry name" value="RCCNDNSATION"/>
</dbReference>